<organism evidence="1 2">
    <name type="scientific">Paenibacillus swuensis</name>
    <dbReference type="NCBI Taxonomy" id="1178515"/>
    <lineage>
        <taxon>Bacteria</taxon>
        <taxon>Bacillati</taxon>
        <taxon>Bacillota</taxon>
        <taxon>Bacilli</taxon>
        <taxon>Bacillales</taxon>
        <taxon>Paenibacillaceae</taxon>
        <taxon>Paenibacillus</taxon>
    </lineage>
</organism>
<proteinExistence type="predicted"/>
<accession>A0A172TNH0</accession>
<dbReference type="KEGG" id="pswu:SY83_22515"/>
<dbReference type="Gene3D" id="3.40.630.30">
    <property type="match status" value="1"/>
</dbReference>
<evidence type="ECO:0000313" key="2">
    <source>
        <dbReference type="Proteomes" id="UP000076927"/>
    </source>
</evidence>
<evidence type="ECO:0000313" key="1">
    <source>
        <dbReference type="EMBL" id="ANE48601.1"/>
    </source>
</evidence>
<dbReference type="PATRIC" id="fig|1178515.4.peg.4567"/>
<evidence type="ECO:0008006" key="3">
    <source>
        <dbReference type="Google" id="ProtNLM"/>
    </source>
</evidence>
<keyword evidence="2" id="KW-1185">Reference proteome</keyword>
<gene>
    <name evidence="1" type="ORF">SY83_22515</name>
</gene>
<name>A0A172TNH0_9BACL</name>
<protein>
    <recommendedName>
        <fullName evidence="3">N-acetyltransferase domain-containing protein</fullName>
    </recommendedName>
</protein>
<dbReference type="RefSeq" id="WP_068610656.1">
    <property type="nucleotide sequence ID" value="NZ_CP011388.1"/>
</dbReference>
<dbReference type="SUPFAM" id="SSF55729">
    <property type="entry name" value="Acyl-CoA N-acyltransferases (Nat)"/>
    <property type="match status" value="1"/>
</dbReference>
<dbReference type="AlphaFoldDB" id="A0A172TNH0"/>
<dbReference type="InterPro" id="IPR016181">
    <property type="entry name" value="Acyl_CoA_acyltransferase"/>
</dbReference>
<sequence>MNGSITIGFEHQPPTKQAYAELQRVAGGTDIVQEEQAWKSILDQSRCTVSAYDNGQLIGFGRVSLEDSTGITNSMVSLVDPTYAHKGVDQTIRKLLQAECFTERLAVQKSSR</sequence>
<dbReference type="Proteomes" id="UP000076927">
    <property type="component" value="Chromosome"/>
</dbReference>
<reference evidence="1 2" key="1">
    <citation type="submission" date="2015-01" db="EMBL/GenBank/DDBJ databases">
        <title>Paenibacillus swuensis/DY6/whole genome sequencing.</title>
        <authorList>
            <person name="Kim M.K."/>
            <person name="Srinivasan S."/>
            <person name="Lee J.-J."/>
        </authorList>
    </citation>
    <scope>NUCLEOTIDE SEQUENCE [LARGE SCALE GENOMIC DNA]</scope>
    <source>
        <strain evidence="1 2">DY6</strain>
    </source>
</reference>
<dbReference type="OrthoDB" id="2617175at2"/>
<dbReference type="EMBL" id="CP011388">
    <property type="protein sequence ID" value="ANE48601.1"/>
    <property type="molecule type" value="Genomic_DNA"/>
</dbReference>
<dbReference type="STRING" id="1178515.SY83_22515"/>